<evidence type="ECO:0000313" key="2">
    <source>
        <dbReference type="Proteomes" id="UP001602058"/>
    </source>
</evidence>
<keyword evidence="2" id="KW-1185">Reference proteome</keyword>
<comment type="caution">
    <text evidence="1">The sequence shown here is derived from an EMBL/GenBank/DDBJ whole genome shotgun (WGS) entry which is preliminary data.</text>
</comment>
<protein>
    <submittedName>
        <fullName evidence="1">Uncharacterized protein</fullName>
    </submittedName>
</protein>
<accession>A0ABW6UT36</accession>
<proteinExistence type="predicted"/>
<gene>
    <name evidence="1" type="ORF">ACFY1D_35145</name>
</gene>
<evidence type="ECO:0000313" key="1">
    <source>
        <dbReference type="EMBL" id="MFF4526628.1"/>
    </source>
</evidence>
<dbReference type="EMBL" id="JBIAWJ010000027">
    <property type="protein sequence ID" value="MFF4526628.1"/>
    <property type="molecule type" value="Genomic_DNA"/>
</dbReference>
<name>A0ABW6UT36_9ACTN</name>
<dbReference type="RefSeq" id="WP_350962206.1">
    <property type="nucleotide sequence ID" value="NZ_JBEOYX010000029.1"/>
</dbReference>
<organism evidence="1 2">
    <name type="scientific">Streptomyces bluensis</name>
    <dbReference type="NCBI Taxonomy" id="33897"/>
    <lineage>
        <taxon>Bacteria</taxon>
        <taxon>Bacillati</taxon>
        <taxon>Actinomycetota</taxon>
        <taxon>Actinomycetes</taxon>
        <taxon>Kitasatosporales</taxon>
        <taxon>Streptomycetaceae</taxon>
        <taxon>Streptomyces</taxon>
    </lineage>
</organism>
<reference evidence="1 2" key="1">
    <citation type="submission" date="2024-10" db="EMBL/GenBank/DDBJ databases">
        <title>The Natural Products Discovery Center: Release of the First 8490 Sequenced Strains for Exploring Actinobacteria Biosynthetic Diversity.</title>
        <authorList>
            <person name="Kalkreuter E."/>
            <person name="Kautsar S.A."/>
            <person name="Yang D."/>
            <person name="Bader C.D."/>
            <person name="Teijaro C.N."/>
            <person name="Fluegel L."/>
            <person name="Davis C.M."/>
            <person name="Simpson J.R."/>
            <person name="Lauterbach L."/>
            <person name="Steele A.D."/>
            <person name="Gui C."/>
            <person name="Meng S."/>
            <person name="Li G."/>
            <person name="Viehrig K."/>
            <person name="Ye F."/>
            <person name="Su P."/>
            <person name="Kiefer A.F."/>
            <person name="Nichols A."/>
            <person name="Cepeda A.J."/>
            <person name="Yan W."/>
            <person name="Fan B."/>
            <person name="Jiang Y."/>
            <person name="Adhikari A."/>
            <person name="Zheng C.-J."/>
            <person name="Schuster L."/>
            <person name="Cowan T.M."/>
            <person name="Smanski M.J."/>
            <person name="Chevrette M.G."/>
            <person name="De Carvalho L.P.S."/>
            <person name="Shen B."/>
        </authorList>
    </citation>
    <scope>NUCLEOTIDE SEQUENCE [LARGE SCALE GENOMIC DNA]</scope>
    <source>
        <strain evidence="1 2">NPDC001390</strain>
    </source>
</reference>
<dbReference type="Proteomes" id="UP001602058">
    <property type="component" value="Unassembled WGS sequence"/>
</dbReference>
<sequence length="56" mass="6464">MTRFFRDRTRGYHSPALTAEDVRDHLDRIRDGTDSFIPADPGVEMAHLLRSTTQHP</sequence>